<evidence type="ECO:0000313" key="2">
    <source>
        <dbReference type="Proteomes" id="UP000008549"/>
    </source>
</evidence>
<dbReference type="AlphaFoldDB" id="B6II47"/>
<gene>
    <name evidence="1" type="ORF">CBG26143</name>
    <name evidence="1" type="ORF">CBG_26143</name>
</gene>
<dbReference type="HOGENOM" id="CLU_1267898_0_0_1"/>
<dbReference type="RefSeq" id="XP_045099140.1">
    <property type="nucleotide sequence ID" value="XM_045241999.1"/>
</dbReference>
<dbReference type="CTD" id="68917624"/>
<dbReference type="GeneID" id="68917624"/>
<evidence type="ECO:0000313" key="1">
    <source>
        <dbReference type="EMBL" id="CAR99577.1"/>
    </source>
</evidence>
<accession>B6II47</accession>
<name>B6II47_CAEBR</name>
<dbReference type="KEGG" id="cbr:CBG_26143"/>
<protein>
    <submittedName>
        <fullName evidence="1">Protein CBG26143</fullName>
    </submittedName>
</protein>
<dbReference type="EMBL" id="HE601351">
    <property type="protein sequence ID" value="CAR99577.1"/>
    <property type="molecule type" value="Genomic_DNA"/>
</dbReference>
<proteinExistence type="predicted"/>
<reference evidence="1 2" key="2">
    <citation type="journal article" date="2011" name="PLoS Genet.">
        <title>Caenorhabditis briggsae recombinant inbred line genotypes reveal inter-strain incompatibility and the evolution of recombination.</title>
        <authorList>
            <person name="Ross J.A."/>
            <person name="Koboldt D.C."/>
            <person name="Staisch J.E."/>
            <person name="Chamberlin H.M."/>
            <person name="Gupta B.P."/>
            <person name="Miller R.D."/>
            <person name="Baird S.E."/>
            <person name="Haag E.S."/>
        </authorList>
    </citation>
    <scope>NUCLEOTIDE SEQUENCE [LARGE SCALE GENOMIC DNA]</scope>
    <source>
        <strain evidence="1 2">AF16</strain>
    </source>
</reference>
<sequence length="218" mass="25521">MPLLPNETVDLISSRLLMTNRRRCKNTRRKWRKFKSRTKCEKLRDLNRNQEFTARTIAIFQRINDADIIIVMFFMEEYVNKNVLVPNYKGESFVLNVPSKWHNPLGQVALIDWYRRLFDQRPKNGEIENDQVFEDLERLQRPGEVSSLQQIVVAKDNFFAYPGAAQGNEDGQANRRESSRLLGHLDYGRSPMGLRNFQNYNHGQLRSTQICPQVEGSS</sequence>
<dbReference type="Proteomes" id="UP000008549">
    <property type="component" value="Unassembled WGS sequence"/>
</dbReference>
<keyword evidence="2" id="KW-1185">Reference proteome</keyword>
<reference evidence="1 2" key="1">
    <citation type="journal article" date="2003" name="PLoS Biol.">
        <title>The genome sequence of Caenorhabditis briggsae: a platform for comparative genomics.</title>
        <authorList>
            <person name="Stein L.D."/>
            <person name="Bao Z."/>
            <person name="Blasiar D."/>
            <person name="Blumenthal T."/>
            <person name="Brent M.R."/>
            <person name="Chen N."/>
            <person name="Chinwalla A."/>
            <person name="Clarke L."/>
            <person name="Clee C."/>
            <person name="Coghlan A."/>
            <person name="Coulson A."/>
            <person name="D'Eustachio P."/>
            <person name="Fitch D.H."/>
            <person name="Fulton L.A."/>
            <person name="Fulton R.E."/>
            <person name="Griffiths-Jones S."/>
            <person name="Harris T.W."/>
            <person name="Hillier L.W."/>
            <person name="Kamath R."/>
            <person name="Kuwabara P.E."/>
            <person name="Mardis E.R."/>
            <person name="Marra M.A."/>
            <person name="Miner T.L."/>
            <person name="Minx P."/>
            <person name="Mullikin J.C."/>
            <person name="Plumb R.W."/>
            <person name="Rogers J."/>
            <person name="Schein J.E."/>
            <person name="Sohrmann M."/>
            <person name="Spieth J."/>
            <person name="Stajich J.E."/>
            <person name="Wei C."/>
            <person name="Willey D."/>
            <person name="Wilson R.K."/>
            <person name="Durbin R."/>
            <person name="Waterston R.H."/>
        </authorList>
    </citation>
    <scope>NUCLEOTIDE SEQUENCE [LARGE SCALE GENOMIC DNA]</scope>
    <source>
        <strain evidence="1 2">AF16</strain>
    </source>
</reference>
<organism evidence="1 2">
    <name type="scientific">Caenorhabditis briggsae</name>
    <dbReference type="NCBI Taxonomy" id="6238"/>
    <lineage>
        <taxon>Eukaryota</taxon>
        <taxon>Metazoa</taxon>
        <taxon>Ecdysozoa</taxon>
        <taxon>Nematoda</taxon>
        <taxon>Chromadorea</taxon>
        <taxon>Rhabditida</taxon>
        <taxon>Rhabditina</taxon>
        <taxon>Rhabditomorpha</taxon>
        <taxon>Rhabditoidea</taxon>
        <taxon>Rhabditidae</taxon>
        <taxon>Peloderinae</taxon>
        <taxon>Caenorhabditis</taxon>
    </lineage>
</organism>
<dbReference type="InParanoid" id="B6II47"/>